<feature type="region of interest" description="Disordered" evidence="1">
    <location>
        <begin position="126"/>
        <end position="162"/>
    </location>
</feature>
<proteinExistence type="predicted"/>
<feature type="region of interest" description="Disordered" evidence="1">
    <location>
        <begin position="1"/>
        <end position="100"/>
    </location>
</feature>
<name>A0ABP0I6N1_9DINO</name>
<feature type="compositionally biased region" description="Basic and acidic residues" evidence="1">
    <location>
        <begin position="149"/>
        <end position="160"/>
    </location>
</feature>
<dbReference type="GO" id="GO:0016874">
    <property type="term" value="F:ligase activity"/>
    <property type="evidence" value="ECO:0007669"/>
    <property type="project" value="UniProtKB-KW"/>
</dbReference>
<dbReference type="InterPro" id="IPR004499">
    <property type="entry name" value="Pro-tRNA-ligase_IIa_arc-type"/>
</dbReference>
<dbReference type="PANTHER" id="PTHR43382">
    <property type="entry name" value="PROLYL-TRNA SYNTHETASE"/>
    <property type="match status" value="1"/>
</dbReference>
<dbReference type="Gene3D" id="3.40.50.800">
    <property type="entry name" value="Anticodon-binding domain"/>
    <property type="match status" value="1"/>
</dbReference>
<evidence type="ECO:0000313" key="4">
    <source>
        <dbReference type="Proteomes" id="UP001642464"/>
    </source>
</evidence>
<protein>
    <submittedName>
        <fullName evidence="3">Proline--tRNA ligase (Prolyl-tRNA synthetase) (ProRS)</fullName>
    </submittedName>
</protein>
<dbReference type="Proteomes" id="UP001642464">
    <property type="component" value="Unassembled WGS sequence"/>
</dbReference>
<dbReference type="InterPro" id="IPR036621">
    <property type="entry name" value="Anticodon-bd_dom_sf"/>
</dbReference>
<dbReference type="Pfam" id="PF03129">
    <property type="entry name" value="HGTP_anticodon"/>
    <property type="match status" value="1"/>
</dbReference>
<gene>
    <name evidence="3" type="ORF">SCF082_LOCUS5548</name>
</gene>
<evidence type="ECO:0000256" key="1">
    <source>
        <dbReference type="SAM" id="MobiDB-lite"/>
    </source>
</evidence>
<feature type="compositionally biased region" description="Basic residues" evidence="1">
    <location>
        <begin position="20"/>
        <end position="36"/>
    </location>
</feature>
<reference evidence="3 4" key="1">
    <citation type="submission" date="2024-02" db="EMBL/GenBank/DDBJ databases">
        <authorList>
            <person name="Chen Y."/>
            <person name="Shah S."/>
            <person name="Dougan E. K."/>
            <person name="Thang M."/>
            <person name="Chan C."/>
        </authorList>
    </citation>
    <scope>NUCLEOTIDE SEQUENCE [LARGE SCALE GENOMIC DNA]</scope>
</reference>
<comment type="caution">
    <text evidence="3">The sequence shown here is derived from an EMBL/GenBank/DDBJ whole genome shotgun (WGS) entry which is preliminary data.</text>
</comment>
<dbReference type="EMBL" id="CAXAMM010003011">
    <property type="protein sequence ID" value="CAK8998231.1"/>
    <property type="molecule type" value="Genomic_DNA"/>
</dbReference>
<evidence type="ECO:0000313" key="3">
    <source>
        <dbReference type="EMBL" id="CAK8998231.1"/>
    </source>
</evidence>
<feature type="compositionally biased region" description="Basic residues" evidence="1">
    <location>
        <begin position="137"/>
        <end position="148"/>
    </location>
</feature>
<organism evidence="3 4">
    <name type="scientific">Durusdinium trenchii</name>
    <dbReference type="NCBI Taxonomy" id="1381693"/>
    <lineage>
        <taxon>Eukaryota</taxon>
        <taxon>Sar</taxon>
        <taxon>Alveolata</taxon>
        <taxon>Dinophyceae</taxon>
        <taxon>Suessiales</taxon>
        <taxon>Symbiodiniaceae</taxon>
        <taxon>Durusdinium</taxon>
    </lineage>
</organism>
<accession>A0ABP0I6N1</accession>
<feature type="non-terminal residue" evidence="3">
    <location>
        <position position="311"/>
    </location>
</feature>
<dbReference type="InterPro" id="IPR004154">
    <property type="entry name" value="Anticodon-bd"/>
</dbReference>
<evidence type="ECO:0000259" key="2">
    <source>
        <dbReference type="Pfam" id="PF03129"/>
    </source>
</evidence>
<keyword evidence="4" id="KW-1185">Reference proteome</keyword>
<feature type="compositionally biased region" description="Basic and acidic residues" evidence="1">
    <location>
        <begin position="126"/>
        <end position="136"/>
    </location>
</feature>
<dbReference type="PANTHER" id="PTHR43382:SF2">
    <property type="entry name" value="BIFUNCTIONAL GLUTAMATE_PROLINE--TRNA LIGASE"/>
    <property type="match status" value="1"/>
</dbReference>
<keyword evidence="3" id="KW-0436">Ligase</keyword>
<dbReference type="SUPFAM" id="SSF52954">
    <property type="entry name" value="Class II aaRS ABD-related"/>
    <property type="match status" value="1"/>
</dbReference>
<sequence>MVKRKKPRLNEDEALQVEKPKKHVVKDSSKKKKKNTKAPEPAEEVEKPVRAKTKRKNTESPVEADSKTVKDTPKKKRKLEESKVVEEVVGEASQDVDTDEAQRRALQKEIQQLVIRLRKEGKSPAEVKAATKELKAKRGAVKQKKKEKKDKQRVWEEGAAKRRKEHLQRQHDLVIIPVVWRGRHDKLDVLKAAEDIKACLSQQGLDVWLDSRRHLTPGQKFAHWEHRGVLLRVEVGPDDLKAGVCQVCLAHTPGDYQSVEKKRVRLPPAGTRALLLRLKEWGVDLEIDRRSGDSEDEAEAEAVPRPTKGEA</sequence>
<feature type="domain" description="Anticodon-binding" evidence="2">
    <location>
        <begin position="173"/>
        <end position="247"/>
    </location>
</feature>
<feature type="region of interest" description="Disordered" evidence="1">
    <location>
        <begin position="289"/>
        <end position="311"/>
    </location>
</feature>
<feature type="compositionally biased region" description="Basic and acidic residues" evidence="1">
    <location>
        <begin position="8"/>
        <end position="19"/>
    </location>
</feature>
<feature type="compositionally biased region" description="Basic and acidic residues" evidence="1">
    <location>
        <begin position="64"/>
        <end position="86"/>
    </location>
</feature>